<dbReference type="SMART" id="SM00028">
    <property type="entry name" value="TPR"/>
    <property type="match status" value="3"/>
</dbReference>
<dbReference type="GO" id="GO:0097363">
    <property type="term" value="F:protein O-acetylglucosaminyltransferase activity"/>
    <property type="evidence" value="ECO:0007669"/>
    <property type="project" value="UniProtKB-EC"/>
</dbReference>
<comment type="pathway">
    <text evidence="1">Protein modification; protein glycosylation.</text>
</comment>
<dbReference type="EMBL" id="PFFQ01000056">
    <property type="protein sequence ID" value="PIW14758.1"/>
    <property type="molecule type" value="Genomic_DNA"/>
</dbReference>
<comment type="caution">
    <text evidence="9">The sequence shown here is derived from an EMBL/GenBank/DDBJ whole genome shotgun (WGS) entry which is preliminary data.</text>
</comment>
<dbReference type="Proteomes" id="UP000231019">
    <property type="component" value="Unassembled WGS sequence"/>
</dbReference>
<organism evidence="9 10">
    <name type="scientific">bacterium (Candidatus Blackallbacteria) CG17_big_fil_post_rev_8_21_14_2_50_48_46</name>
    <dbReference type="NCBI Taxonomy" id="2014261"/>
    <lineage>
        <taxon>Bacteria</taxon>
        <taxon>Candidatus Blackallbacteria</taxon>
    </lineage>
</organism>
<proteinExistence type="inferred from homology"/>
<dbReference type="Pfam" id="PF14559">
    <property type="entry name" value="TPR_19"/>
    <property type="match status" value="1"/>
</dbReference>
<evidence type="ECO:0000256" key="1">
    <source>
        <dbReference type="ARBA" id="ARBA00004922"/>
    </source>
</evidence>
<evidence type="ECO:0000256" key="7">
    <source>
        <dbReference type="ARBA" id="ARBA00022803"/>
    </source>
</evidence>
<evidence type="ECO:0000256" key="5">
    <source>
        <dbReference type="ARBA" id="ARBA00022679"/>
    </source>
</evidence>
<keyword evidence="4" id="KW-0328">Glycosyltransferase</keyword>
<evidence type="ECO:0000256" key="3">
    <source>
        <dbReference type="ARBA" id="ARBA00011970"/>
    </source>
</evidence>
<comment type="similarity">
    <text evidence="2">Belongs to the glycosyltransferase 41 family. O-GlcNAc transferase subfamily.</text>
</comment>
<protein>
    <recommendedName>
        <fullName evidence="3">protein O-GlcNAc transferase</fullName>
        <ecNumber evidence="3">2.4.1.255</ecNumber>
    </recommendedName>
</protein>
<dbReference type="Gene3D" id="3.40.50.2000">
    <property type="entry name" value="Glycogen Phosphorylase B"/>
    <property type="match status" value="1"/>
</dbReference>
<keyword evidence="6" id="KW-0677">Repeat</keyword>
<feature type="domain" description="O-GlcNAc transferase C-terminal" evidence="8">
    <location>
        <begin position="363"/>
        <end position="536"/>
    </location>
</feature>
<dbReference type="InterPro" id="IPR029489">
    <property type="entry name" value="OGT/SEC/SPY_C"/>
</dbReference>
<dbReference type="EC" id="2.4.1.255" evidence="3"/>
<evidence type="ECO:0000256" key="6">
    <source>
        <dbReference type="ARBA" id="ARBA00022737"/>
    </source>
</evidence>
<evidence type="ECO:0000313" key="10">
    <source>
        <dbReference type="Proteomes" id="UP000231019"/>
    </source>
</evidence>
<dbReference type="AlphaFoldDB" id="A0A2M7FZQ1"/>
<evidence type="ECO:0000313" key="9">
    <source>
        <dbReference type="EMBL" id="PIW14758.1"/>
    </source>
</evidence>
<dbReference type="SUPFAM" id="SSF48452">
    <property type="entry name" value="TPR-like"/>
    <property type="match status" value="1"/>
</dbReference>
<dbReference type="SUPFAM" id="SSF53756">
    <property type="entry name" value="UDP-Glycosyltransferase/glycogen phosphorylase"/>
    <property type="match status" value="1"/>
</dbReference>
<reference evidence="9 10" key="1">
    <citation type="submission" date="2017-09" db="EMBL/GenBank/DDBJ databases">
        <title>Depth-based differentiation of microbial function through sediment-hosted aquifers and enrichment of novel symbionts in the deep terrestrial subsurface.</title>
        <authorList>
            <person name="Probst A.J."/>
            <person name="Ladd B."/>
            <person name="Jarett J.K."/>
            <person name="Geller-Mcgrath D.E."/>
            <person name="Sieber C.M."/>
            <person name="Emerson J.B."/>
            <person name="Anantharaman K."/>
            <person name="Thomas B.C."/>
            <person name="Malmstrom R."/>
            <person name="Stieglmeier M."/>
            <person name="Klingl A."/>
            <person name="Woyke T."/>
            <person name="Ryan C.M."/>
            <person name="Banfield J.F."/>
        </authorList>
    </citation>
    <scope>NUCLEOTIDE SEQUENCE [LARGE SCALE GENOMIC DNA]</scope>
    <source>
        <strain evidence="9">CG17_big_fil_post_rev_8_21_14_2_50_48_46</strain>
    </source>
</reference>
<feature type="domain" description="O-GlcNAc transferase C-terminal" evidence="8">
    <location>
        <begin position="129"/>
        <end position="335"/>
    </location>
</feature>
<evidence type="ECO:0000256" key="2">
    <source>
        <dbReference type="ARBA" id="ARBA00005386"/>
    </source>
</evidence>
<dbReference type="Gene3D" id="3.40.50.11380">
    <property type="match status" value="1"/>
</dbReference>
<gene>
    <name evidence="9" type="ORF">COW36_20360</name>
</gene>
<dbReference type="InterPro" id="IPR011990">
    <property type="entry name" value="TPR-like_helical_dom_sf"/>
</dbReference>
<name>A0A2M7FZQ1_9BACT</name>
<dbReference type="InterPro" id="IPR019734">
    <property type="entry name" value="TPR_rpt"/>
</dbReference>
<sequence length="555" mass="63005">MSNTAQLEEKLKICFTQGQWAEAESLCLKLISLNPGRSDFTLKLVKIRAKQERFEESLQTLEPLFNVEPKADLYALKGQILALMGRNDEALKALETALSQGSHNAEVHYLYGLLTLDLGKLNLAWPHLIQAWKLQPENAYFGSVALFHSLAYPKIDDTQRAELYKNWANQYLNPLTPAQSHFKNAPDPKRRLRIGFVSGDFCSHAVNTLLLPLFEKLDRDPFEIFAYAQIFRKRDEKTALFQKLSDHWLEIQNLSSDQVFQIIQSDQIDILIDCSGHTEGERLEVFAKKPAPVQITGFGFVFTTGLKAIDYLFSDPIAIPPERESLFAERILPLPSQLLWYPSSSPIQQLELTPLPCESNGFITFGSGNRLFKLNETVIKLWSKLLKKIPQSRLVLKSKEFDQAWIRQVFQENFASQGISPDRLRFYGKTALTEHLKFYNEIDIALDPFPYNGGITSCEALYMGVPVIVLNDGALRTGPSLLTLTGIPELLAKSPEDYLKIATELANNRDLLRGYRQNLRTQLLNSPVADTQGFVSHVSSALRTAWQTWCHEQRS</sequence>
<dbReference type="PANTHER" id="PTHR44835:SF1">
    <property type="entry name" value="PROTEIN O-GLCNAC TRANSFERASE"/>
    <property type="match status" value="1"/>
</dbReference>
<evidence type="ECO:0000256" key="4">
    <source>
        <dbReference type="ARBA" id="ARBA00022676"/>
    </source>
</evidence>
<dbReference type="Gene3D" id="1.25.40.10">
    <property type="entry name" value="Tetratricopeptide repeat domain"/>
    <property type="match status" value="1"/>
</dbReference>
<accession>A0A2M7FZQ1</accession>
<dbReference type="InterPro" id="IPR051939">
    <property type="entry name" value="Glycosyltr_41/O-GlcNAc_trsf"/>
</dbReference>
<evidence type="ECO:0000259" key="8">
    <source>
        <dbReference type="Pfam" id="PF13844"/>
    </source>
</evidence>
<keyword evidence="7" id="KW-0802">TPR repeat</keyword>
<dbReference type="Pfam" id="PF13844">
    <property type="entry name" value="Glyco_transf_41"/>
    <property type="match status" value="2"/>
</dbReference>
<dbReference type="PANTHER" id="PTHR44835">
    <property type="entry name" value="UDP-N-ACETYLGLUCOSAMINE--PEPTIDE N-ACETYLGLUCOSAMINYLTRANSFERASE SPINDLY-RELATED"/>
    <property type="match status" value="1"/>
</dbReference>
<keyword evidence="5" id="KW-0808">Transferase</keyword>